<keyword evidence="2" id="KW-1185">Reference proteome</keyword>
<proteinExistence type="predicted"/>
<sequence length="129" mass="15125">MEQRCRHQCWLETVTHAEVYRKKKKPWWHTEGFCKEKPIPVPAGSVQLLRKRRTRNRDGRSLTILYELSTPIIVKEAWTELVPSYGVLPSKCETEADPYKATRLWGNKFPTILFAYPVSAPESRLCHKQ</sequence>
<evidence type="ECO:0000313" key="1">
    <source>
        <dbReference type="EMBL" id="KAK7480962.1"/>
    </source>
</evidence>
<gene>
    <name evidence="1" type="ORF">BaRGS_00027777</name>
</gene>
<dbReference type="EMBL" id="JACVVK020000270">
    <property type="protein sequence ID" value="KAK7480962.1"/>
    <property type="molecule type" value="Genomic_DNA"/>
</dbReference>
<protein>
    <submittedName>
        <fullName evidence="1">Uncharacterized protein</fullName>
    </submittedName>
</protein>
<feature type="non-terminal residue" evidence="1">
    <location>
        <position position="129"/>
    </location>
</feature>
<organism evidence="1 2">
    <name type="scientific">Batillaria attramentaria</name>
    <dbReference type="NCBI Taxonomy" id="370345"/>
    <lineage>
        <taxon>Eukaryota</taxon>
        <taxon>Metazoa</taxon>
        <taxon>Spiralia</taxon>
        <taxon>Lophotrochozoa</taxon>
        <taxon>Mollusca</taxon>
        <taxon>Gastropoda</taxon>
        <taxon>Caenogastropoda</taxon>
        <taxon>Sorbeoconcha</taxon>
        <taxon>Cerithioidea</taxon>
        <taxon>Batillariidae</taxon>
        <taxon>Batillaria</taxon>
    </lineage>
</organism>
<evidence type="ECO:0000313" key="2">
    <source>
        <dbReference type="Proteomes" id="UP001519460"/>
    </source>
</evidence>
<dbReference type="Proteomes" id="UP001519460">
    <property type="component" value="Unassembled WGS sequence"/>
</dbReference>
<name>A0ABD0K267_9CAEN</name>
<comment type="caution">
    <text evidence="1">The sequence shown here is derived from an EMBL/GenBank/DDBJ whole genome shotgun (WGS) entry which is preliminary data.</text>
</comment>
<dbReference type="AlphaFoldDB" id="A0ABD0K267"/>
<accession>A0ABD0K267</accession>
<reference evidence="1 2" key="1">
    <citation type="journal article" date="2023" name="Sci. Data">
        <title>Genome assembly of the Korean intertidal mud-creeper Batillaria attramentaria.</title>
        <authorList>
            <person name="Patra A.K."/>
            <person name="Ho P.T."/>
            <person name="Jun S."/>
            <person name="Lee S.J."/>
            <person name="Kim Y."/>
            <person name="Won Y.J."/>
        </authorList>
    </citation>
    <scope>NUCLEOTIDE SEQUENCE [LARGE SCALE GENOMIC DNA]</scope>
    <source>
        <strain evidence="1">Wonlab-2016</strain>
    </source>
</reference>